<feature type="region of interest" description="Disordered" evidence="1">
    <location>
        <begin position="81"/>
        <end position="104"/>
    </location>
</feature>
<evidence type="ECO:0000313" key="3">
    <source>
        <dbReference type="EMBL" id="GAN79332.1"/>
    </source>
</evidence>
<keyword evidence="2" id="KW-0812">Transmembrane</keyword>
<sequence length="104" mass="10695">MRLPLLATLAAFIALALGLGFAGMPVVPAGADSPFRVLAGSSLLGRGMLPALLFGGSFVAIPVALIIGGVLGMARNAAPRTPRAKRRLSRTKTAQTETKQLQTV</sequence>
<dbReference type="EMBL" id="BANC01000020">
    <property type="protein sequence ID" value="GAN79332.1"/>
    <property type="molecule type" value="Genomic_DNA"/>
</dbReference>
<dbReference type="RefSeq" id="WP_048877787.1">
    <property type="nucleotide sequence ID" value="NZ_BANC01000020.1"/>
</dbReference>
<keyword evidence="2" id="KW-1133">Transmembrane helix</keyword>
<dbReference type="STRING" id="1120923.SAMN02746095_00326"/>
<protein>
    <submittedName>
        <fullName evidence="3">Uncharacterized protein</fullName>
    </submittedName>
</protein>
<keyword evidence="2" id="KW-0472">Membrane</keyword>
<name>A0A0D6PCF0_9PROT</name>
<organism evidence="3 4">
    <name type="scientific">Acidocella aminolytica 101 = DSM 11237</name>
    <dbReference type="NCBI Taxonomy" id="1120923"/>
    <lineage>
        <taxon>Bacteria</taxon>
        <taxon>Pseudomonadati</taxon>
        <taxon>Pseudomonadota</taxon>
        <taxon>Alphaproteobacteria</taxon>
        <taxon>Acetobacterales</taxon>
        <taxon>Acidocellaceae</taxon>
        <taxon>Acidocella</taxon>
    </lineage>
</organism>
<feature type="transmembrane region" description="Helical" evidence="2">
    <location>
        <begin position="49"/>
        <end position="74"/>
    </location>
</feature>
<accession>A0A0D6PCF0</accession>
<reference evidence="3 4" key="1">
    <citation type="submission" date="2012-11" db="EMBL/GenBank/DDBJ databases">
        <title>Whole genome sequence of Acidocella aminolytica 101 = DSM 11237.</title>
        <authorList>
            <person name="Azuma Y."/>
            <person name="Higashiura N."/>
            <person name="Hirakawa H."/>
            <person name="Matsushita K."/>
        </authorList>
    </citation>
    <scope>NUCLEOTIDE SEQUENCE [LARGE SCALE GENOMIC DNA]</scope>
    <source>
        <strain evidence="4">101 / DSM 11237</strain>
    </source>
</reference>
<dbReference type="AlphaFoldDB" id="A0A0D6PCF0"/>
<evidence type="ECO:0000313" key="4">
    <source>
        <dbReference type="Proteomes" id="UP000032668"/>
    </source>
</evidence>
<gene>
    <name evidence="3" type="ORF">Aam_020_096</name>
</gene>
<evidence type="ECO:0000256" key="2">
    <source>
        <dbReference type="SAM" id="Phobius"/>
    </source>
</evidence>
<proteinExistence type="predicted"/>
<dbReference type="Proteomes" id="UP000032668">
    <property type="component" value="Unassembled WGS sequence"/>
</dbReference>
<evidence type="ECO:0000256" key="1">
    <source>
        <dbReference type="SAM" id="MobiDB-lite"/>
    </source>
</evidence>
<feature type="compositionally biased region" description="Polar residues" evidence="1">
    <location>
        <begin position="91"/>
        <end position="104"/>
    </location>
</feature>
<comment type="caution">
    <text evidence="3">The sequence shown here is derived from an EMBL/GenBank/DDBJ whole genome shotgun (WGS) entry which is preliminary data.</text>
</comment>
<keyword evidence="4" id="KW-1185">Reference proteome</keyword>